<evidence type="ECO:0000313" key="11">
    <source>
        <dbReference type="Proteomes" id="UP000004982"/>
    </source>
</evidence>
<dbReference type="EMBL" id="AFQE01000036">
    <property type="protein sequence ID" value="EGQ77743.1"/>
    <property type="molecule type" value="Genomic_DNA"/>
</dbReference>
<dbReference type="SUPFAM" id="SSF103473">
    <property type="entry name" value="MFS general substrate transporter"/>
    <property type="match status" value="1"/>
</dbReference>
<comment type="caution">
    <text evidence="10">The sequence shown here is derived from an EMBL/GenBank/DDBJ whole genome shotgun (WGS) entry which is preliminary data.</text>
</comment>
<feature type="transmembrane region" description="Helical" evidence="8">
    <location>
        <begin position="144"/>
        <end position="165"/>
    </location>
</feature>
<dbReference type="GO" id="GO:0042910">
    <property type="term" value="F:xenobiotic transmembrane transporter activity"/>
    <property type="evidence" value="ECO:0007669"/>
    <property type="project" value="InterPro"/>
</dbReference>
<feature type="transmembrane region" description="Helical" evidence="8">
    <location>
        <begin position="119"/>
        <end position="137"/>
    </location>
</feature>
<feature type="transmembrane region" description="Helical" evidence="8">
    <location>
        <begin position="415"/>
        <end position="435"/>
    </location>
</feature>
<feature type="transmembrane region" description="Helical" evidence="8">
    <location>
        <begin position="324"/>
        <end position="345"/>
    </location>
</feature>
<dbReference type="Proteomes" id="UP000004982">
    <property type="component" value="Unassembled WGS sequence"/>
</dbReference>
<feature type="transmembrane region" description="Helical" evidence="8">
    <location>
        <begin position="293"/>
        <end position="312"/>
    </location>
</feature>
<dbReference type="GO" id="GO:1990961">
    <property type="term" value="P:xenobiotic detoxification by transmembrane export across the plasma membrane"/>
    <property type="evidence" value="ECO:0007669"/>
    <property type="project" value="InterPro"/>
</dbReference>
<keyword evidence="4" id="KW-1003">Cell membrane</keyword>
<dbReference type="NCBIfam" id="TIGR00710">
    <property type="entry name" value="efflux_Bcr_CflA"/>
    <property type="match status" value="1"/>
</dbReference>
<dbReference type="PANTHER" id="PTHR23502:SF132">
    <property type="entry name" value="POLYAMINE TRANSPORTER 2-RELATED"/>
    <property type="match status" value="1"/>
</dbReference>
<evidence type="ECO:0000256" key="7">
    <source>
        <dbReference type="ARBA" id="ARBA00023136"/>
    </source>
</evidence>
<keyword evidence="3 8" id="KW-0813">Transport</keyword>
<dbReference type="FunFam" id="1.20.1720.10:FF:000005">
    <property type="entry name" value="Bcr/CflA family efflux transporter"/>
    <property type="match status" value="1"/>
</dbReference>
<sequence length="443" mass="47846">MPDSVPKAVLGGLALPSLSDSQVFPNQAAAEIQTYRKSLMSQSTPAPLGEKQMAVLMAMLVALMPFSVDAYLPAIPEMAQSLSTDIHRIEQSLVLFMFGVAFGQIAGGAVSDIKGRRPVALVGLSIYFAAVVALTMVQSVDGLLNLRAVQAFGAGMTVVIVGAMVRDYYSGRQAAQMFALIGIILMVVPLIAPMFGSLLQELGGWRFIFGFLAAYSFVLFILVFAFLPRPKQTGKIGMDIFGLVAGRFARVLKTRAAMGYLFFQAFSFASMFAFLTESSFVYQKLYHVTPRQYAWVFALNILTMASFNRITAWRLKTGAHPQSILKWGIIVQFVANLTMVLLVVSMGLPPMWALVPCVMFSVGTQGLVGANTQACFMAYFKQESASANGVLGAFQSIIGASVGLLATRLHNGSALVMAGMMLASTVCGIVLLWLCSHQAWKEN</sequence>
<keyword evidence="6 8" id="KW-1133">Transmembrane helix</keyword>
<evidence type="ECO:0000256" key="6">
    <source>
        <dbReference type="ARBA" id="ARBA00022989"/>
    </source>
</evidence>
<evidence type="ECO:0000313" key="10">
    <source>
        <dbReference type="EMBL" id="EGQ77743.1"/>
    </source>
</evidence>
<evidence type="ECO:0000256" key="2">
    <source>
        <dbReference type="ARBA" id="ARBA00006236"/>
    </source>
</evidence>
<feature type="transmembrane region" description="Helical" evidence="8">
    <location>
        <begin position="177"/>
        <end position="195"/>
    </location>
</feature>
<comment type="subcellular location">
    <subcellularLocation>
        <location evidence="8">Cell inner membrane</location>
        <topology evidence="8">Multi-pass membrane protein</topology>
    </subcellularLocation>
    <subcellularLocation>
        <location evidence="1">Cell membrane</location>
        <topology evidence="1">Multi-pass membrane protein</topology>
    </subcellularLocation>
</comment>
<protein>
    <recommendedName>
        <fullName evidence="8">Bcr/CflA family efflux transporter</fullName>
    </recommendedName>
</protein>
<dbReference type="PROSITE" id="PS50850">
    <property type="entry name" value="MFS"/>
    <property type="match status" value="1"/>
</dbReference>
<dbReference type="PANTHER" id="PTHR23502">
    <property type="entry name" value="MAJOR FACILITATOR SUPERFAMILY"/>
    <property type="match status" value="1"/>
</dbReference>
<evidence type="ECO:0000256" key="4">
    <source>
        <dbReference type="ARBA" id="ARBA00022475"/>
    </source>
</evidence>
<dbReference type="GO" id="GO:0005886">
    <property type="term" value="C:plasma membrane"/>
    <property type="evidence" value="ECO:0007669"/>
    <property type="project" value="UniProtKB-SubCell"/>
</dbReference>
<accession>A0AA36XL67</accession>
<feature type="transmembrane region" description="Helical" evidence="8">
    <location>
        <begin position="93"/>
        <end position="113"/>
    </location>
</feature>
<dbReference type="AlphaFoldDB" id="A0AA36XL67"/>
<evidence type="ECO:0000256" key="1">
    <source>
        <dbReference type="ARBA" id="ARBA00004651"/>
    </source>
</evidence>
<keyword evidence="7 8" id="KW-0472">Membrane</keyword>
<evidence type="ECO:0000256" key="3">
    <source>
        <dbReference type="ARBA" id="ARBA00022448"/>
    </source>
</evidence>
<feature type="transmembrane region" description="Helical" evidence="8">
    <location>
        <begin position="390"/>
        <end position="409"/>
    </location>
</feature>
<dbReference type="InterPro" id="IPR020846">
    <property type="entry name" value="MFS_dom"/>
</dbReference>
<keyword evidence="5 8" id="KW-0812">Transmembrane</keyword>
<dbReference type="InterPro" id="IPR004812">
    <property type="entry name" value="Efflux_drug-R_Bcr/CmlA"/>
</dbReference>
<dbReference type="CDD" id="cd17320">
    <property type="entry name" value="MFS_MdfA_MDR_like"/>
    <property type="match status" value="1"/>
</dbReference>
<dbReference type="Gene3D" id="1.20.1720.10">
    <property type="entry name" value="Multidrug resistance protein D"/>
    <property type="match status" value="1"/>
</dbReference>
<dbReference type="InterPro" id="IPR011701">
    <property type="entry name" value="MFS"/>
</dbReference>
<keyword evidence="8" id="KW-0997">Cell inner membrane</keyword>
<feature type="transmembrane region" description="Helical" evidence="8">
    <location>
        <begin position="351"/>
        <end position="370"/>
    </location>
</feature>
<comment type="similarity">
    <text evidence="2 8">Belongs to the major facilitator superfamily. Bcr/CmlA family.</text>
</comment>
<name>A0AA36XL67_9NEIS</name>
<feature type="transmembrane region" description="Helical" evidence="8">
    <location>
        <begin position="207"/>
        <end position="227"/>
    </location>
</feature>
<reference evidence="10 11" key="1">
    <citation type="submission" date="2011-05" db="EMBL/GenBank/DDBJ databases">
        <authorList>
            <person name="Muzny D."/>
            <person name="Qin X."/>
            <person name="Deng J."/>
            <person name="Jiang H."/>
            <person name="Liu Y."/>
            <person name="Qu J."/>
            <person name="Song X.-Z."/>
            <person name="Zhang L."/>
            <person name="Thornton R."/>
            <person name="Coyle M."/>
            <person name="Francisco L."/>
            <person name="Jackson L."/>
            <person name="Javaid M."/>
            <person name="Korchina V."/>
            <person name="Kovar C."/>
            <person name="Mata R."/>
            <person name="Mathew T."/>
            <person name="Ngo R."/>
            <person name="Nguyen L."/>
            <person name="Nguyen N."/>
            <person name="Okwuonu G."/>
            <person name="Ongeri F."/>
            <person name="Pham C."/>
            <person name="Simmons D."/>
            <person name="Wilczek-Boney K."/>
            <person name="Hale W."/>
            <person name="Jakkamsetti A."/>
            <person name="Pham P."/>
            <person name="Ruth R."/>
            <person name="San Lucas F."/>
            <person name="Warren J."/>
            <person name="Zhang J."/>
            <person name="Zhao Z."/>
            <person name="Zhou C."/>
            <person name="Zhu D."/>
            <person name="Lee S."/>
            <person name="Bess C."/>
            <person name="Blankenburg K."/>
            <person name="Forbes L."/>
            <person name="Fu Q."/>
            <person name="Gubbala S."/>
            <person name="Hirani K."/>
            <person name="Jayaseelan J.C."/>
            <person name="Lara F."/>
            <person name="Munidasa M."/>
            <person name="Palculict T."/>
            <person name="Patil S."/>
            <person name="Pu L.-L."/>
            <person name="Saada N."/>
            <person name="Tang L."/>
            <person name="Weissenberger G."/>
            <person name="Zhu Y."/>
            <person name="Hemphill L."/>
            <person name="Shang Y."/>
            <person name="Youmans B."/>
            <person name="Ayvaz T."/>
            <person name="Ross M."/>
            <person name="Santibanez J."/>
            <person name="Aqrawi P."/>
            <person name="Gross S."/>
            <person name="Joshi V."/>
            <person name="Fowler G."/>
            <person name="Nazareth L."/>
            <person name="Reid J."/>
            <person name="Worley K."/>
            <person name="Petrosino J."/>
            <person name="Highlander S."/>
            <person name="Gibbs R."/>
        </authorList>
    </citation>
    <scope>NUCLEOTIDE SEQUENCE [LARGE SCALE GENOMIC DNA]</scope>
    <source>
        <strain evidence="10 11">ATCC 33926</strain>
    </source>
</reference>
<feature type="transmembrane region" description="Helical" evidence="8">
    <location>
        <begin position="54"/>
        <end position="72"/>
    </location>
</feature>
<evidence type="ECO:0000259" key="9">
    <source>
        <dbReference type="PROSITE" id="PS50850"/>
    </source>
</evidence>
<proteinExistence type="inferred from homology"/>
<evidence type="ECO:0000256" key="8">
    <source>
        <dbReference type="RuleBase" id="RU365088"/>
    </source>
</evidence>
<organism evidence="10 11">
    <name type="scientific">Neisseria macacae ATCC 33926</name>
    <dbReference type="NCBI Taxonomy" id="997348"/>
    <lineage>
        <taxon>Bacteria</taxon>
        <taxon>Pseudomonadati</taxon>
        <taxon>Pseudomonadota</taxon>
        <taxon>Betaproteobacteria</taxon>
        <taxon>Neisseriales</taxon>
        <taxon>Neisseriaceae</taxon>
        <taxon>Neisseria</taxon>
    </lineage>
</organism>
<gene>
    <name evidence="10" type="ORF">HMPREF9418_0729</name>
</gene>
<evidence type="ECO:0000256" key="5">
    <source>
        <dbReference type="ARBA" id="ARBA00022692"/>
    </source>
</evidence>
<dbReference type="Pfam" id="PF07690">
    <property type="entry name" value="MFS_1"/>
    <property type="match status" value="1"/>
</dbReference>
<feature type="transmembrane region" description="Helical" evidence="8">
    <location>
        <begin position="261"/>
        <end position="281"/>
    </location>
</feature>
<feature type="non-terminal residue" evidence="10">
    <location>
        <position position="443"/>
    </location>
</feature>
<dbReference type="InterPro" id="IPR036259">
    <property type="entry name" value="MFS_trans_sf"/>
</dbReference>
<feature type="domain" description="Major facilitator superfamily (MFS) profile" evidence="9">
    <location>
        <begin position="53"/>
        <end position="436"/>
    </location>
</feature>